<organism evidence="2 3">
    <name type="scientific">Acaryochloris thomasi RCC1774</name>
    <dbReference type="NCBI Taxonomy" id="1764569"/>
    <lineage>
        <taxon>Bacteria</taxon>
        <taxon>Bacillati</taxon>
        <taxon>Cyanobacteriota</taxon>
        <taxon>Cyanophyceae</taxon>
        <taxon>Acaryochloridales</taxon>
        <taxon>Acaryochloridaceae</taxon>
        <taxon>Acaryochloris</taxon>
        <taxon>Acaryochloris thomasi</taxon>
    </lineage>
</organism>
<dbReference type="InterPro" id="IPR002586">
    <property type="entry name" value="CobQ/CobB/MinD/ParA_Nub-bd_dom"/>
</dbReference>
<dbReference type="AlphaFoldDB" id="A0A2W1J6C0"/>
<gene>
    <name evidence="2" type="ORF">C1752_17099</name>
</gene>
<dbReference type="PANTHER" id="PTHR13696:SF96">
    <property type="entry name" value="COBQ_COBB_MIND_PARA NUCLEOTIDE BINDING DOMAIN-CONTAINING PROTEIN"/>
    <property type="match status" value="1"/>
</dbReference>
<name>A0A2W1J6C0_9CYAN</name>
<reference evidence="2 3" key="1">
    <citation type="journal article" date="2018" name="Sci. Rep.">
        <title>A novel species of the marine cyanobacterium Acaryochloris with a unique pigment content and lifestyle.</title>
        <authorList>
            <person name="Partensky F."/>
            <person name="Six C."/>
            <person name="Ratin M."/>
            <person name="Garczarek L."/>
            <person name="Vaulot D."/>
            <person name="Probert I."/>
            <person name="Calteau A."/>
            <person name="Gourvil P."/>
            <person name="Marie D."/>
            <person name="Grebert T."/>
            <person name="Bouchier C."/>
            <person name="Le Panse S."/>
            <person name="Gachenot M."/>
            <person name="Rodriguez F."/>
            <person name="Garrido J.L."/>
        </authorList>
    </citation>
    <scope>NUCLEOTIDE SEQUENCE [LARGE SCALE GENOMIC DNA]</scope>
    <source>
        <strain evidence="2 3">RCC1774</strain>
    </source>
</reference>
<dbReference type="CDD" id="cd02042">
    <property type="entry name" value="ParAB_family"/>
    <property type="match status" value="1"/>
</dbReference>
<sequence length="197" mass="21644">MLIVTFTGYKGGVGKSTSAIHLATFLSKYGNVLLVDGDPNRTSISWASRGHLPFDVADERKAAKAIPGRDWLVIDTPARPNSDDLKELADGCDLMILPTIPDINSLEPMIDTSKALKNVSFRALITMAPPHPNKDGEQMQQDMQASDVPVFESIIRRSTAFAKAALAGVPIRELKGKSRLPWLDYEQMGKEVLEILR</sequence>
<dbReference type="Proteomes" id="UP000248857">
    <property type="component" value="Unassembled WGS sequence"/>
</dbReference>
<dbReference type="PANTHER" id="PTHR13696">
    <property type="entry name" value="P-LOOP CONTAINING NUCLEOSIDE TRIPHOSPHATE HYDROLASE"/>
    <property type="match status" value="1"/>
</dbReference>
<protein>
    <recommendedName>
        <fullName evidence="1">CobQ/CobB/MinD/ParA nucleotide binding domain-containing protein</fullName>
    </recommendedName>
</protein>
<dbReference type="EMBL" id="PQWO01000052">
    <property type="protein sequence ID" value="PZD70193.1"/>
    <property type="molecule type" value="Genomic_DNA"/>
</dbReference>
<dbReference type="InterPro" id="IPR027417">
    <property type="entry name" value="P-loop_NTPase"/>
</dbReference>
<dbReference type="RefSeq" id="WP_110989258.1">
    <property type="nucleotide sequence ID" value="NZ_CAWNWM010000052.1"/>
</dbReference>
<evidence type="ECO:0000313" key="3">
    <source>
        <dbReference type="Proteomes" id="UP000248857"/>
    </source>
</evidence>
<dbReference type="Gene3D" id="3.40.50.300">
    <property type="entry name" value="P-loop containing nucleotide triphosphate hydrolases"/>
    <property type="match status" value="1"/>
</dbReference>
<comment type="caution">
    <text evidence="2">The sequence shown here is derived from an EMBL/GenBank/DDBJ whole genome shotgun (WGS) entry which is preliminary data.</text>
</comment>
<dbReference type="OrthoDB" id="9804460at2"/>
<feature type="domain" description="CobQ/CobB/MinD/ParA nucleotide binding" evidence="1">
    <location>
        <begin position="4"/>
        <end position="171"/>
    </location>
</feature>
<evidence type="ECO:0000259" key="1">
    <source>
        <dbReference type="Pfam" id="PF01656"/>
    </source>
</evidence>
<keyword evidence="3" id="KW-1185">Reference proteome</keyword>
<dbReference type="Pfam" id="PF01656">
    <property type="entry name" value="CbiA"/>
    <property type="match status" value="1"/>
</dbReference>
<evidence type="ECO:0000313" key="2">
    <source>
        <dbReference type="EMBL" id="PZD70193.1"/>
    </source>
</evidence>
<dbReference type="InterPro" id="IPR050678">
    <property type="entry name" value="DNA_Partitioning_ATPase"/>
</dbReference>
<accession>A0A2W1J6C0</accession>
<proteinExistence type="predicted"/>
<dbReference type="SUPFAM" id="SSF52540">
    <property type="entry name" value="P-loop containing nucleoside triphosphate hydrolases"/>
    <property type="match status" value="1"/>
</dbReference>